<organism evidence="1">
    <name type="scientific">marine sediment metagenome</name>
    <dbReference type="NCBI Taxonomy" id="412755"/>
    <lineage>
        <taxon>unclassified sequences</taxon>
        <taxon>metagenomes</taxon>
        <taxon>ecological metagenomes</taxon>
    </lineage>
</organism>
<dbReference type="AlphaFoldDB" id="A0A0F9J653"/>
<evidence type="ECO:0008006" key="2">
    <source>
        <dbReference type="Google" id="ProtNLM"/>
    </source>
</evidence>
<proteinExistence type="predicted"/>
<reference evidence="1" key="1">
    <citation type="journal article" date="2015" name="Nature">
        <title>Complex archaea that bridge the gap between prokaryotes and eukaryotes.</title>
        <authorList>
            <person name="Spang A."/>
            <person name="Saw J.H."/>
            <person name="Jorgensen S.L."/>
            <person name="Zaremba-Niedzwiedzka K."/>
            <person name="Martijn J."/>
            <person name="Lind A.E."/>
            <person name="van Eijk R."/>
            <person name="Schleper C."/>
            <person name="Guy L."/>
            <person name="Ettema T.J."/>
        </authorList>
    </citation>
    <scope>NUCLEOTIDE SEQUENCE</scope>
</reference>
<evidence type="ECO:0000313" key="1">
    <source>
        <dbReference type="EMBL" id="KKM01366.1"/>
    </source>
</evidence>
<protein>
    <recommendedName>
        <fullName evidence="2">dATP/dGTP diphosphohydrolase N-terminal domain-containing protein</fullName>
    </recommendedName>
</protein>
<dbReference type="EMBL" id="LAZR01017214">
    <property type="protein sequence ID" value="KKM01366.1"/>
    <property type="molecule type" value="Genomic_DNA"/>
</dbReference>
<gene>
    <name evidence="1" type="ORF">LCGC14_1795130</name>
</gene>
<sequence>MKIDDLTALNQLFTGARQIRLDEGAEKYGQEDWQRYHPVEMKKLVMDDCYDLHNAMVKGNVSRAKNLCVDMANRVMMLWGLLIKEEDTKCD</sequence>
<name>A0A0F9J653_9ZZZZ</name>
<comment type="caution">
    <text evidence="1">The sequence shown here is derived from an EMBL/GenBank/DDBJ whole genome shotgun (WGS) entry which is preliminary data.</text>
</comment>
<accession>A0A0F9J653</accession>